<feature type="compositionally biased region" description="Polar residues" evidence="3">
    <location>
        <begin position="985"/>
        <end position="999"/>
    </location>
</feature>
<dbReference type="HOGENOM" id="CLU_003676_1_1_1"/>
<feature type="region of interest" description="Disordered" evidence="3">
    <location>
        <begin position="604"/>
        <end position="627"/>
    </location>
</feature>
<feature type="region of interest" description="Disordered" evidence="3">
    <location>
        <begin position="866"/>
        <end position="1126"/>
    </location>
</feature>
<evidence type="ECO:0000256" key="1">
    <source>
        <dbReference type="ARBA" id="ARBA00006180"/>
    </source>
</evidence>
<feature type="compositionally biased region" description="Acidic residues" evidence="3">
    <location>
        <begin position="1100"/>
        <end position="1112"/>
    </location>
</feature>
<proteinExistence type="inferred from homology"/>
<evidence type="ECO:0000256" key="3">
    <source>
        <dbReference type="SAM" id="MobiDB-lite"/>
    </source>
</evidence>
<comment type="caution">
    <text evidence="4">The sequence shown here is derived from an EMBL/GenBank/DDBJ whole genome shotgun (WGS) entry which is preliminary data.</text>
</comment>
<dbReference type="PANTHER" id="PTHR12634:SF8">
    <property type="entry name" value="FIERY MOUNTAIN, ISOFORM D"/>
    <property type="match status" value="1"/>
</dbReference>
<dbReference type="Proteomes" id="UP000030104">
    <property type="component" value="Unassembled WGS sequence"/>
</dbReference>
<dbReference type="GO" id="GO:0005634">
    <property type="term" value="C:nucleus"/>
    <property type="evidence" value="ECO:0007669"/>
    <property type="project" value="TreeGrafter"/>
</dbReference>
<sequence length="1126" mass="122836">MFWRFGGYANISTIDTLLDKPDVTLEELLDEPEIIQELKQLNTKLIEYLREDHVLKRLMDYVTAPSLVNDDQEKDEDDAKDASEKDKDAATSMEQTDTDEEKEGDPLRDILGPEDLDKVEKNRLKHAYIACEILSSETWSILESMMANPSYLQDFWGFLRRSPPLDSLQASYFTKVNETLLDKKTEEMLEFLKTLDGIVPALLQHVDNPMVMDLLLKIISLEKAEGGQGTVDWLKSQDLIPNLLCFLSHDRPASVQTSAGDFLKAIITISANASPNDQSCIGPNSLTRQLVSTQCVQQLIDAMLKGGNPLTVGVGIVIEVIRKNNSDYDPESLGGPDTMLTTYDPIYLGTLLRLFAKHIPQFMALIQSSQHTIHDGNKLKTVERGKLNSAWGGQIEPLGFDRFKTCELMAELLHCSNMGLLNEAGSDEYVKQRDDERERLIREGVFDPHHDEHSGVDCNDTTADFANDSAFGSGSPEDIKITEIPHAGEEEGFEDVGASGVLVGAKPGADTTTTANSQLTETVSEILPPETTAPGPVSSEETTNPSESSTKPIDPSSPTIGLPDQVDDMHLENEPQGEQQKPGKDYQEPVASISQDVPAPLFSKEQASESNSAPADQSEEASSVTAQVEETSILNDGGDEDSAEQYIQLDTDGRPVVGDYLKIQFVENKVVPTILGFFFRFPWNNFLHNVVYDVIQQVFNGPMERGYNRALAVNVFDTGRITTAIVEGQKRSDETQRTKQIRLGYMGHLTLVAEEVVKFSERHPPELLSRSVMESVLNPDWIDYVEQTLSETRERDNAILGGVRPDMSVGSRQTSLNNTNSGQGFSNSNALADAGLNGGIGGSTFQSFDLGQGSASGGAFGGGGTSLLSGFASSSDDEDEEMEDQDDRDSGNADQGDTDNVLTSSASQPIPILPPPPAPLSLGPSRARRQLAARLAAQKQQPSENEEGDEEDRGAEGSGGRESDWPRNPFVIAGIDDDAEGGSSAFPNSDFDSANTKHSPTFPESGFSPPDSLSTNSSEDEVDGHAESVRRQVRVPLEVEDDDDDEMGEMVGPSGIGMMDSDDEDEAIINESLGYSNLSGPGRYNSFRRSRAVSSHYEDEQNDSSDGEDDGLVEIVVPSRKSSISN</sequence>
<feature type="compositionally biased region" description="Low complexity" evidence="3">
    <location>
        <begin position="538"/>
        <end position="550"/>
    </location>
</feature>
<evidence type="ECO:0000313" key="4">
    <source>
        <dbReference type="EMBL" id="KGO78412.1"/>
    </source>
</evidence>
<comment type="similarity">
    <text evidence="1">Belongs to the SAPS family.</text>
</comment>
<dbReference type="InterPro" id="IPR007587">
    <property type="entry name" value="SAPS"/>
</dbReference>
<keyword evidence="2" id="KW-0131">Cell cycle</keyword>
<dbReference type="EMBL" id="JQGA01000007">
    <property type="protein sequence ID" value="KGO78412.1"/>
    <property type="molecule type" value="Genomic_DNA"/>
</dbReference>
<evidence type="ECO:0000313" key="5">
    <source>
        <dbReference type="Proteomes" id="UP000030104"/>
    </source>
</evidence>
<name>A0A0A2LE65_PENIT</name>
<dbReference type="OrthoDB" id="295029at2759"/>
<feature type="compositionally biased region" description="Polar residues" evidence="3">
    <location>
        <begin position="892"/>
        <end position="903"/>
    </location>
</feature>
<accession>A0A0A2LE65</accession>
<feature type="compositionally biased region" description="Basic and acidic residues" evidence="3">
    <location>
        <begin position="80"/>
        <end position="89"/>
    </location>
</feature>
<reference evidence="4 5" key="1">
    <citation type="journal article" date="2015" name="Mol. Plant Microbe Interact.">
        <title>Genome, transcriptome, and functional analyses of Penicillium expansum provide new insights into secondary metabolism and pathogenicity.</title>
        <authorList>
            <person name="Ballester A.R."/>
            <person name="Marcet-Houben M."/>
            <person name="Levin E."/>
            <person name="Sela N."/>
            <person name="Selma-Lazaro C."/>
            <person name="Carmona L."/>
            <person name="Wisniewski M."/>
            <person name="Droby S."/>
            <person name="Gonzalez-Candelas L."/>
            <person name="Gabaldon T."/>
        </authorList>
    </citation>
    <scope>NUCLEOTIDE SEQUENCE [LARGE SCALE GENOMIC DNA]</scope>
    <source>
        <strain evidence="4 5">PHI-1</strain>
    </source>
</reference>
<feature type="compositionally biased region" description="Polar residues" evidence="3">
    <location>
        <begin position="608"/>
        <end position="627"/>
    </location>
</feature>
<dbReference type="PANTHER" id="PTHR12634">
    <property type="entry name" value="SIT4 YEAST -ASSOCIATING PROTEIN-RELATED"/>
    <property type="match status" value="1"/>
</dbReference>
<dbReference type="AlphaFoldDB" id="A0A0A2LE65"/>
<dbReference type="GO" id="GO:0019903">
    <property type="term" value="F:protein phosphatase binding"/>
    <property type="evidence" value="ECO:0007669"/>
    <property type="project" value="InterPro"/>
</dbReference>
<dbReference type="Pfam" id="PF04499">
    <property type="entry name" value="SAPS"/>
    <property type="match status" value="1"/>
</dbReference>
<feature type="compositionally biased region" description="Polar residues" evidence="3">
    <location>
        <begin position="810"/>
        <end position="824"/>
    </location>
</feature>
<feature type="region of interest" description="Disordered" evidence="3">
    <location>
        <begin position="68"/>
        <end position="113"/>
    </location>
</feature>
<dbReference type="STRING" id="40296.A0A0A2LE65"/>
<feature type="compositionally biased region" description="Acidic residues" evidence="3">
    <location>
        <begin position="1038"/>
        <end position="1048"/>
    </location>
</feature>
<feature type="compositionally biased region" description="Polar residues" evidence="3">
    <location>
        <begin position="510"/>
        <end position="523"/>
    </location>
</feature>
<organism evidence="4 5">
    <name type="scientific">Penicillium italicum</name>
    <name type="common">Blue mold</name>
    <dbReference type="NCBI Taxonomy" id="40296"/>
    <lineage>
        <taxon>Eukaryota</taxon>
        <taxon>Fungi</taxon>
        <taxon>Dikarya</taxon>
        <taxon>Ascomycota</taxon>
        <taxon>Pezizomycotina</taxon>
        <taxon>Eurotiomycetes</taxon>
        <taxon>Eurotiomycetidae</taxon>
        <taxon>Eurotiales</taxon>
        <taxon>Aspergillaceae</taxon>
        <taxon>Penicillium</taxon>
    </lineage>
</organism>
<keyword evidence="5" id="KW-1185">Reference proteome</keyword>
<feature type="region of interest" description="Disordered" evidence="3">
    <location>
        <begin position="504"/>
        <end position="569"/>
    </location>
</feature>
<feature type="region of interest" description="Disordered" evidence="3">
    <location>
        <begin position="796"/>
        <end position="824"/>
    </location>
</feature>
<dbReference type="GO" id="GO:0019888">
    <property type="term" value="F:protein phosphatase regulator activity"/>
    <property type="evidence" value="ECO:0007669"/>
    <property type="project" value="TreeGrafter"/>
</dbReference>
<evidence type="ECO:0000256" key="2">
    <source>
        <dbReference type="ARBA" id="ARBA00023306"/>
    </source>
</evidence>
<dbReference type="PhylomeDB" id="A0A0A2LE65"/>
<feature type="compositionally biased region" description="Acidic residues" evidence="3">
    <location>
        <begin position="70"/>
        <end position="79"/>
    </location>
</feature>
<dbReference type="OMA" id="HAYIACE"/>
<feature type="compositionally biased region" description="Low complexity" evidence="3">
    <location>
        <begin position="932"/>
        <end position="943"/>
    </location>
</feature>
<dbReference type="GO" id="GO:0005829">
    <property type="term" value="C:cytosol"/>
    <property type="evidence" value="ECO:0007669"/>
    <property type="project" value="TreeGrafter"/>
</dbReference>
<feature type="compositionally biased region" description="Acidic residues" evidence="3">
    <location>
        <begin position="944"/>
        <end position="953"/>
    </location>
</feature>
<feature type="compositionally biased region" description="Acidic residues" evidence="3">
    <location>
        <begin position="875"/>
        <end position="887"/>
    </location>
</feature>
<gene>
    <name evidence="4" type="ORF">PITC_068750</name>
</gene>
<protein>
    <submittedName>
        <fullName evidence="4">SIT4 phosphatase-associated protein family</fullName>
    </submittedName>
</protein>